<dbReference type="InterPro" id="IPR002104">
    <property type="entry name" value="Integrase_catalytic"/>
</dbReference>
<gene>
    <name evidence="6" type="ORF">H6G83_34395</name>
</gene>
<keyword evidence="1 3" id="KW-0238">DNA-binding</keyword>
<dbReference type="SUPFAM" id="SSF56349">
    <property type="entry name" value="DNA breaking-rejoining enzymes"/>
    <property type="match status" value="1"/>
</dbReference>
<dbReference type="PROSITE" id="PS51900">
    <property type="entry name" value="CB"/>
    <property type="match status" value="1"/>
</dbReference>
<comment type="caution">
    <text evidence="6">The sequence shown here is derived from an EMBL/GenBank/DDBJ whole genome shotgun (WGS) entry which is preliminary data.</text>
</comment>
<dbReference type="InterPro" id="IPR011010">
    <property type="entry name" value="DNA_brk_join_enz"/>
</dbReference>
<evidence type="ECO:0000259" key="5">
    <source>
        <dbReference type="PROSITE" id="PS51900"/>
    </source>
</evidence>
<proteinExistence type="predicted"/>
<dbReference type="RefSeq" id="WP_190480605.1">
    <property type="nucleotide sequence ID" value="NZ_JACJSG010000105.1"/>
</dbReference>
<dbReference type="Proteomes" id="UP000661112">
    <property type="component" value="Unassembled WGS sequence"/>
</dbReference>
<evidence type="ECO:0000256" key="3">
    <source>
        <dbReference type="PROSITE-ProRule" id="PRU01248"/>
    </source>
</evidence>
<dbReference type="EMBL" id="JACJSG010000105">
    <property type="protein sequence ID" value="MBD2505626.1"/>
    <property type="molecule type" value="Genomic_DNA"/>
</dbReference>
<evidence type="ECO:0000256" key="2">
    <source>
        <dbReference type="ARBA" id="ARBA00023172"/>
    </source>
</evidence>
<dbReference type="InterPro" id="IPR013762">
    <property type="entry name" value="Integrase-like_cat_sf"/>
</dbReference>
<dbReference type="PANTHER" id="PTHR30349:SF81">
    <property type="entry name" value="TYROSINE RECOMBINASE XERC"/>
    <property type="match status" value="1"/>
</dbReference>
<dbReference type="CDD" id="cd00397">
    <property type="entry name" value="DNA_BRE_C"/>
    <property type="match status" value="1"/>
</dbReference>
<feature type="domain" description="Tyr recombinase" evidence="4">
    <location>
        <begin position="127"/>
        <end position="311"/>
    </location>
</feature>
<feature type="domain" description="Core-binding (CB)" evidence="5">
    <location>
        <begin position="19"/>
        <end position="101"/>
    </location>
</feature>
<evidence type="ECO:0000313" key="6">
    <source>
        <dbReference type="EMBL" id="MBD2505626.1"/>
    </source>
</evidence>
<evidence type="ECO:0000313" key="7">
    <source>
        <dbReference type="Proteomes" id="UP000661112"/>
    </source>
</evidence>
<organism evidence="6 7">
    <name type="scientific">Anabaena azotica FACHB-119</name>
    <dbReference type="NCBI Taxonomy" id="947527"/>
    <lineage>
        <taxon>Bacteria</taxon>
        <taxon>Bacillati</taxon>
        <taxon>Cyanobacteriota</taxon>
        <taxon>Cyanophyceae</taxon>
        <taxon>Nostocales</taxon>
        <taxon>Nostocaceae</taxon>
        <taxon>Anabaena</taxon>
        <taxon>Anabaena azotica</taxon>
    </lineage>
</organism>
<dbReference type="InterPro" id="IPR044068">
    <property type="entry name" value="CB"/>
</dbReference>
<accession>A0ABR8DHR2</accession>
<sequence length="321" mass="35272">MGEDKTRQIDLVLSTPLPLTLHPAAVYLSSLSPGSRRTTEKALNVIARLLTSNQCDALSLDWSNLRYQHTAAIRAIFIEQYSPATANRMLCALRRVLKECLRLGLMSAQDYQSAIDLKRVRGDTETPRGRVLKTEEITALLHNCKQDASAIGLRDAALLGILSGGGLRRAEAVALEVKDFGREDNSLKIRLGKGGKSRTVYLPPGAVLVIEDWLRIRGKSPGALICPVKRGGHIHIKHLTDQAVMAICLKRAETSGVNPFSPHDFRRTFITRLLEAGVDVLTVCELAGHANPATTQKYDLRSETAKREAVKFLNVLYSSSV</sequence>
<protein>
    <submittedName>
        <fullName evidence="6">Tyrosine-type recombinase/integrase</fullName>
    </submittedName>
</protein>
<evidence type="ECO:0000256" key="1">
    <source>
        <dbReference type="ARBA" id="ARBA00023125"/>
    </source>
</evidence>
<dbReference type="PROSITE" id="PS51898">
    <property type="entry name" value="TYR_RECOMBINASE"/>
    <property type="match status" value="1"/>
</dbReference>
<keyword evidence="7" id="KW-1185">Reference proteome</keyword>
<dbReference type="InterPro" id="IPR050090">
    <property type="entry name" value="Tyrosine_recombinase_XerCD"/>
</dbReference>
<name>A0ABR8DHR2_9NOST</name>
<dbReference type="Gene3D" id="1.10.443.10">
    <property type="entry name" value="Intergrase catalytic core"/>
    <property type="match status" value="1"/>
</dbReference>
<dbReference type="Pfam" id="PF00589">
    <property type="entry name" value="Phage_integrase"/>
    <property type="match status" value="1"/>
</dbReference>
<evidence type="ECO:0000259" key="4">
    <source>
        <dbReference type="PROSITE" id="PS51898"/>
    </source>
</evidence>
<keyword evidence="2" id="KW-0233">DNA recombination</keyword>
<reference evidence="6 7" key="1">
    <citation type="journal article" date="2020" name="ISME J.">
        <title>Comparative genomics reveals insights into cyanobacterial evolution and habitat adaptation.</title>
        <authorList>
            <person name="Chen M.Y."/>
            <person name="Teng W.K."/>
            <person name="Zhao L."/>
            <person name="Hu C.X."/>
            <person name="Zhou Y.K."/>
            <person name="Han B.P."/>
            <person name="Song L.R."/>
            <person name="Shu W.S."/>
        </authorList>
    </citation>
    <scope>NUCLEOTIDE SEQUENCE [LARGE SCALE GENOMIC DNA]</scope>
    <source>
        <strain evidence="6 7">FACHB-119</strain>
    </source>
</reference>
<dbReference type="PANTHER" id="PTHR30349">
    <property type="entry name" value="PHAGE INTEGRASE-RELATED"/>
    <property type="match status" value="1"/>
</dbReference>